<name>A0AAE3AAG4_9FIRM</name>
<evidence type="ECO:0000256" key="5">
    <source>
        <dbReference type="SAM" id="Phobius"/>
    </source>
</evidence>
<feature type="chain" id="PRO_5042233366" evidence="6">
    <location>
        <begin position="33"/>
        <end position="1519"/>
    </location>
</feature>
<dbReference type="SUPFAM" id="SSF49478">
    <property type="entry name" value="Cna protein B-type domain"/>
    <property type="match status" value="2"/>
</dbReference>
<dbReference type="InterPro" id="IPR041033">
    <property type="entry name" value="SpaA_PFL_dom_1"/>
</dbReference>
<comment type="caution">
    <text evidence="8">The sequence shown here is derived from an EMBL/GenBank/DDBJ whole genome shotgun (WGS) entry which is preliminary data.</text>
</comment>
<dbReference type="Gene3D" id="2.60.40.1120">
    <property type="entry name" value="Carboxypeptidase-like, regulatory domain"/>
    <property type="match status" value="1"/>
</dbReference>
<gene>
    <name evidence="8" type="ORF">LKD37_03005</name>
</gene>
<feature type="signal peptide" evidence="6">
    <location>
        <begin position="1"/>
        <end position="32"/>
    </location>
</feature>
<keyword evidence="9" id="KW-1185">Reference proteome</keyword>
<feature type="domain" description="SpaA-like prealbumin fold" evidence="7">
    <location>
        <begin position="519"/>
        <end position="597"/>
    </location>
</feature>
<keyword evidence="5" id="KW-0472">Membrane</keyword>
<feature type="domain" description="SpaA-like prealbumin fold" evidence="7">
    <location>
        <begin position="428"/>
        <end position="504"/>
    </location>
</feature>
<evidence type="ECO:0000313" key="8">
    <source>
        <dbReference type="EMBL" id="MCC2128499.1"/>
    </source>
</evidence>
<dbReference type="RefSeq" id="WP_302927866.1">
    <property type="nucleotide sequence ID" value="NZ_JAJEPW010000005.1"/>
</dbReference>
<keyword evidence="5" id="KW-0812">Transmembrane</keyword>
<evidence type="ECO:0000256" key="3">
    <source>
        <dbReference type="ARBA" id="ARBA00022729"/>
    </source>
</evidence>
<protein>
    <submittedName>
        <fullName evidence="8">Cys-Gln thioester bond-forming surface protein</fullName>
    </submittedName>
</protein>
<dbReference type="Gene3D" id="2.60.40.10">
    <property type="entry name" value="Immunoglobulins"/>
    <property type="match status" value="9"/>
</dbReference>
<feature type="domain" description="SpaA-like prealbumin fold" evidence="7">
    <location>
        <begin position="1385"/>
        <end position="1470"/>
    </location>
</feature>
<feature type="domain" description="SpaA-like prealbumin fold" evidence="7">
    <location>
        <begin position="1278"/>
        <end position="1372"/>
    </location>
</feature>
<sequence>MKRKTFKKALSAFLSLLMCMMTLLSISTPVFAATTVDAYMVDFPRDGDSNYSATAWGHSATSLMGGWRFLNSKYTTVHSIGTYNGQVSYCIEPGIGQNAGDTLSHKDETFWENYPSHLNPTISPDTIKVLLGRIMQYGYQGNISTSWRSQNASDAAALSHAIATQLLVWETVVGERDASFNKVDPSGYGKSAVWSYIRDEHPLRSQIRSYYNSMAASVQSHAEIPSFCARSIGSARSYELKYDGTRYTVTLTDTNGVLSNFSFSSSEPGISFSRSGNRLTITSDTPIAGDIRVSASKTNGVRSGVVVWTDGNKGAGIQDVVTYGENVSDPVGAYLRLEMEALGAMHLVKISEDGVVAGISFTISGNGITKTVTTGRDGTIDVSELMAGTYTVTEADIERYTPQTSQQVTIVGGQTSTVTFNNVLKRGALEVTKTSEDGFVEGVKFRLYGKSLSGLNADEYAVTDSTGVAKFRNVLIGGPYTIEEVDTAVRYVIPDPQSVSIQWNRVAERSFANILKKFTVTVTKTDAETGTPQGDATLSGAKYGIYKGGKLVDVYYTDANGQFTSKEYICDTDWTIREMEPSEGYLLDTTEHTVGAAPGQYTVEHNTTANAVTETVIKGSIRLIKHIDAELETSENAPTPQAEAEIPAATDPSAPEGSAYFVSPDAAAPENAQETAASDDAKDAAEPAAEETTMPDQADTETPAESEPEAADTLIPGQNEAEPEPENGSVPTAEFNPSGNAGIIEQPEAGAMFQLYLSGAGSYDAAKDSERDLLVTDENGVALSKDLPYGRYTVHQIEGQEGQAFVPDFTVFISSDGHLYSYILNNQTITSFIRVEKRDAETGKIIPAAGIGFQVRDLTSGELISQTVYYPAPVTISTFYTADDGTLMLPCELPYGRYELIEVTTCHGYVLDTAPVPFTVDGSEAVVTVTKSNMAQKGVIRIQKTGEVFSSVVNEGSIFRPVYENTGLPRAVFDIAAAEDIYTPDGTLRAKAGDIVDTVTTQSDGMAASKALYLGKYVIAEKQAPHGMALQTEPHTVELVYAGQEVKVTELRADMYNERQRVEISLVKTMETDKLFGIGQSDELTHVTFGLYAAEKLVAADGSSIPQDGLIEMVSLNKDGKATCKTDLPFGRFYLQEISTDSHYRLGDTKYPVSFDYAGQDKKLVKLIANEGAVIENKLIYGSVSGLKVDANDKPLSGAVMGLFAASETRFTKDTALLTAVSAEDGRFRFEKIPAGNWLVREIEQPKGFVLSEELFPVTVKDQGQVIEIKIANKLIRGSVTLTKYDADYPENKLSGAVFEVYRDVNGNKALDKDDVLLGTMEESSAGVYWMKNLEYGGVLVREKTAPEGFIPDEKAYYVEIDTDGKTYTVENEAGKGFINHALKGSLKIIKTTSDGKKEGFAFRITGANGYDMTFTTDAKGEIFIEKLRVGEYTVTELKNSASEGYKIADPVKITLVANETLTVKIHNDKTKVDVPKTGDDADLMLWISLLGLAAAGVGCTAFFYLKKRRTGKHIAVKK</sequence>
<dbReference type="EMBL" id="JAJEPW010000005">
    <property type="protein sequence ID" value="MCC2128499.1"/>
    <property type="molecule type" value="Genomic_DNA"/>
</dbReference>
<dbReference type="PANTHER" id="PTHR36108:SF13">
    <property type="entry name" value="COLOSSIN-B-RELATED"/>
    <property type="match status" value="1"/>
</dbReference>
<feature type="compositionally biased region" description="Low complexity" evidence="4">
    <location>
        <begin position="666"/>
        <end position="678"/>
    </location>
</feature>
<keyword evidence="2" id="KW-0964">Secreted</keyword>
<feature type="transmembrane region" description="Helical" evidence="5">
    <location>
        <begin position="1484"/>
        <end position="1506"/>
    </location>
</feature>
<feature type="domain" description="SpaA-like prealbumin fold" evidence="7">
    <location>
        <begin position="965"/>
        <end position="1048"/>
    </location>
</feature>
<evidence type="ECO:0000256" key="6">
    <source>
        <dbReference type="SAM" id="SignalP"/>
    </source>
</evidence>
<evidence type="ECO:0000256" key="2">
    <source>
        <dbReference type="ARBA" id="ARBA00022525"/>
    </source>
</evidence>
<feature type="compositionally biased region" description="Acidic residues" evidence="4">
    <location>
        <begin position="698"/>
        <end position="710"/>
    </location>
</feature>
<accession>A0AAE3AAG4</accession>
<evidence type="ECO:0000256" key="4">
    <source>
        <dbReference type="SAM" id="MobiDB-lite"/>
    </source>
</evidence>
<feature type="region of interest" description="Disordered" evidence="4">
    <location>
        <begin position="633"/>
        <end position="743"/>
    </location>
</feature>
<proteinExistence type="inferred from homology"/>
<dbReference type="Proteomes" id="UP001199319">
    <property type="component" value="Unassembled WGS sequence"/>
</dbReference>
<evidence type="ECO:0000313" key="9">
    <source>
        <dbReference type="Proteomes" id="UP001199319"/>
    </source>
</evidence>
<reference evidence="8" key="1">
    <citation type="submission" date="2021-10" db="EMBL/GenBank/DDBJ databases">
        <title>Anaerobic single-cell dispensing facilitates the cultivation of human gut bacteria.</title>
        <authorList>
            <person name="Afrizal A."/>
        </authorList>
    </citation>
    <scope>NUCLEOTIDE SEQUENCE</scope>
    <source>
        <strain evidence="8">CLA-AA-H272</strain>
    </source>
</reference>
<keyword evidence="3 6" id="KW-0732">Signal</keyword>
<dbReference type="InterPro" id="IPR013783">
    <property type="entry name" value="Ig-like_fold"/>
</dbReference>
<evidence type="ECO:0000256" key="1">
    <source>
        <dbReference type="ARBA" id="ARBA00007257"/>
    </source>
</evidence>
<organism evidence="8 9">
    <name type="scientific">Brotocaccenecus cirricatena</name>
    <dbReference type="NCBI Taxonomy" id="3064195"/>
    <lineage>
        <taxon>Bacteria</taxon>
        <taxon>Bacillati</taxon>
        <taxon>Bacillota</taxon>
        <taxon>Clostridia</taxon>
        <taxon>Eubacteriales</taxon>
        <taxon>Oscillospiraceae</taxon>
        <taxon>Brotocaccenecus</taxon>
    </lineage>
</organism>
<comment type="similarity">
    <text evidence="1">Belongs to the serine-aspartate repeat-containing protein (SDr) family.</text>
</comment>
<dbReference type="Pfam" id="PF17802">
    <property type="entry name" value="SpaA"/>
    <property type="match status" value="8"/>
</dbReference>
<feature type="domain" description="SpaA-like prealbumin fold" evidence="7">
    <location>
        <begin position="833"/>
        <end position="931"/>
    </location>
</feature>
<keyword evidence="5" id="KW-1133">Transmembrane helix</keyword>
<feature type="domain" description="SpaA-like prealbumin fold" evidence="7">
    <location>
        <begin position="345"/>
        <end position="422"/>
    </location>
</feature>
<feature type="domain" description="SpaA-like prealbumin fold" evidence="7">
    <location>
        <begin position="1182"/>
        <end position="1274"/>
    </location>
</feature>
<evidence type="ECO:0000259" key="7">
    <source>
        <dbReference type="Pfam" id="PF17802"/>
    </source>
</evidence>
<dbReference type="PANTHER" id="PTHR36108">
    <property type="entry name" value="COLOSSIN-B-RELATED"/>
    <property type="match status" value="1"/>
</dbReference>